<reference evidence="4" key="2">
    <citation type="submission" date="2021-02" db="EMBL/GenBank/DDBJ databases">
        <authorList>
            <person name="Kimball J.A."/>
            <person name="Haas M.W."/>
            <person name="Macchietto M."/>
            <person name="Kono T."/>
            <person name="Duquette J."/>
            <person name="Shao M."/>
        </authorList>
    </citation>
    <scope>NUCLEOTIDE SEQUENCE</scope>
    <source>
        <tissue evidence="4">Fresh leaf tissue</tissue>
    </source>
</reference>
<accession>A0A8J5RHN3</accession>
<feature type="domain" description="RING-type" evidence="3">
    <location>
        <begin position="288"/>
        <end position="341"/>
    </location>
</feature>
<dbReference type="OrthoDB" id="1938835at2759"/>
<evidence type="ECO:0000313" key="5">
    <source>
        <dbReference type="Proteomes" id="UP000729402"/>
    </source>
</evidence>
<feature type="region of interest" description="Disordered" evidence="2">
    <location>
        <begin position="97"/>
        <end position="162"/>
    </location>
</feature>
<dbReference type="InterPro" id="IPR001841">
    <property type="entry name" value="Znf_RING"/>
</dbReference>
<evidence type="ECO:0000259" key="3">
    <source>
        <dbReference type="PROSITE" id="PS50089"/>
    </source>
</evidence>
<dbReference type="GO" id="GO:0008270">
    <property type="term" value="F:zinc ion binding"/>
    <property type="evidence" value="ECO:0007669"/>
    <property type="project" value="UniProtKB-KW"/>
</dbReference>
<proteinExistence type="predicted"/>
<evidence type="ECO:0000256" key="2">
    <source>
        <dbReference type="SAM" id="MobiDB-lite"/>
    </source>
</evidence>
<dbReference type="SMART" id="SM00184">
    <property type="entry name" value="RING"/>
    <property type="match status" value="1"/>
</dbReference>
<keyword evidence="1" id="KW-0862">Zinc</keyword>
<gene>
    <name evidence="4" type="ORF">GUJ93_ZPchr0008g11548</name>
</gene>
<keyword evidence="5" id="KW-1185">Reference proteome</keyword>
<comment type="caution">
    <text evidence="4">The sequence shown here is derived from an EMBL/GenBank/DDBJ whole genome shotgun (WGS) entry which is preliminary data.</text>
</comment>
<evidence type="ECO:0000313" key="4">
    <source>
        <dbReference type="EMBL" id="KAG8045989.1"/>
    </source>
</evidence>
<reference evidence="4" key="1">
    <citation type="journal article" date="2021" name="bioRxiv">
        <title>Whole Genome Assembly and Annotation of Northern Wild Rice, Zizania palustris L., Supports a Whole Genome Duplication in the Zizania Genus.</title>
        <authorList>
            <person name="Haas M."/>
            <person name="Kono T."/>
            <person name="Macchietto M."/>
            <person name="Millas R."/>
            <person name="McGilp L."/>
            <person name="Shao M."/>
            <person name="Duquette J."/>
            <person name="Hirsch C.N."/>
            <person name="Kimball J."/>
        </authorList>
    </citation>
    <scope>NUCLEOTIDE SEQUENCE</scope>
    <source>
        <tissue evidence="4">Fresh leaf tissue</tissue>
    </source>
</reference>
<sequence>MGANCCIAAKERSQPHLASAEVSAYRIRHSPSWSFRWDNRTHIEDIMENTMLFSNHSSGNIQQELNSGSIAPTEGRLHEDSRSDLFHRVKWQKSDNKMESSKFLKADSQAVQSTESNSPTEVGSLRSLDRVTVASDTNISESLPSTPPQLPSADPSSPRSRSLLMYSNSMKKARRSPGHQLYRPILESKVHSFKSCNESCSAEGSISMTSASTNDLLAGGSHGESLIAGGSRVESSDGWSTRRFSELIASSQKERWSVDSDRFGFATNDRTRSNASHSTSLTPDKEVCKICSKQLKERSAWNAHELAIVAVLFCGHAYHANCLDGITAESEKYDPPCPVCTHGEKCFTKLVGQQVSRIKNKISNDVLTGTDMDWISNHQRKSLREPRLGTISSMKDPFNNPSLRRHFSVGCRPPRSVLRSASTGKKGFWKRQWRG</sequence>
<evidence type="ECO:0000256" key="1">
    <source>
        <dbReference type="PROSITE-ProRule" id="PRU00175"/>
    </source>
</evidence>
<feature type="compositionally biased region" description="Low complexity" evidence="2">
    <location>
        <begin position="151"/>
        <end position="162"/>
    </location>
</feature>
<feature type="compositionally biased region" description="Polar residues" evidence="2">
    <location>
        <begin position="134"/>
        <end position="144"/>
    </location>
</feature>
<dbReference type="Proteomes" id="UP000729402">
    <property type="component" value="Unassembled WGS sequence"/>
</dbReference>
<protein>
    <recommendedName>
        <fullName evidence="3">RING-type domain-containing protein</fullName>
    </recommendedName>
</protein>
<organism evidence="4 5">
    <name type="scientific">Zizania palustris</name>
    <name type="common">Northern wild rice</name>
    <dbReference type="NCBI Taxonomy" id="103762"/>
    <lineage>
        <taxon>Eukaryota</taxon>
        <taxon>Viridiplantae</taxon>
        <taxon>Streptophyta</taxon>
        <taxon>Embryophyta</taxon>
        <taxon>Tracheophyta</taxon>
        <taxon>Spermatophyta</taxon>
        <taxon>Magnoliopsida</taxon>
        <taxon>Liliopsida</taxon>
        <taxon>Poales</taxon>
        <taxon>Poaceae</taxon>
        <taxon>BOP clade</taxon>
        <taxon>Oryzoideae</taxon>
        <taxon>Oryzeae</taxon>
        <taxon>Zizaniinae</taxon>
        <taxon>Zizania</taxon>
    </lineage>
</organism>
<dbReference type="PANTHER" id="PTHR31150:SF22">
    <property type="entry name" value="RING-TYPE DOMAIN-CONTAINING PROTEIN"/>
    <property type="match status" value="1"/>
</dbReference>
<dbReference type="AlphaFoldDB" id="A0A8J5RHN3"/>
<dbReference type="PANTHER" id="PTHR31150">
    <property type="entry name" value="EXPRESSED PROTEIN"/>
    <property type="match status" value="1"/>
</dbReference>
<dbReference type="EMBL" id="JAAALK010000290">
    <property type="protein sequence ID" value="KAG8045989.1"/>
    <property type="molecule type" value="Genomic_DNA"/>
</dbReference>
<dbReference type="PROSITE" id="PS50089">
    <property type="entry name" value="ZF_RING_2"/>
    <property type="match status" value="1"/>
</dbReference>
<keyword evidence="1" id="KW-0863">Zinc-finger</keyword>
<keyword evidence="1" id="KW-0479">Metal-binding</keyword>
<name>A0A8J5RHN3_ZIZPA</name>
<feature type="compositionally biased region" description="Polar residues" evidence="2">
    <location>
        <begin position="109"/>
        <end position="121"/>
    </location>
</feature>